<dbReference type="Proteomes" id="UP000738431">
    <property type="component" value="Chromosome"/>
</dbReference>
<dbReference type="SUPFAM" id="SSF53187">
    <property type="entry name" value="Zn-dependent exopeptidases"/>
    <property type="match status" value="1"/>
</dbReference>
<keyword evidence="18" id="KW-0458">Lysosome</keyword>
<evidence type="ECO:0000256" key="21">
    <source>
        <dbReference type="SAM" id="SignalP"/>
    </source>
</evidence>
<evidence type="ECO:0000256" key="14">
    <source>
        <dbReference type="ARBA" id="ARBA00023034"/>
    </source>
</evidence>
<keyword evidence="16" id="KW-0865">Zymogen</keyword>
<feature type="domain" description="Peptidase M28" evidence="22">
    <location>
        <begin position="275"/>
        <end position="460"/>
    </location>
</feature>
<evidence type="ECO:0000256" key="8">
    <source>
        <dbReference type="ARBA" id="ARBA00022670"/>
    </source>
</evidence>
<keyword evidence="11" id="KW-0378">Hydrolase</keyword>
<evidence type="ECO:0000256" key="5">
    <source>
        <dbReference type="ARBA" id="ARBA00014116"/>
    </source>
</evidence>
<evidence type="ECO:0000256" key="20">
    <source>
        <dbReference type="ARBA" id="ARBA00033328"/>
    </source>
</evidence>
<dbReference type="InterPro" id="IPR039866">
    <property type="entry name" value="CPQ"/>
</dbReference>
<evidence type="ECO:0000256" key="7">
    <source>
        <dbReference type="ARBA" id="ARBA00022645"/>
    </source>
</evidence>
<evidence type="ECO:0000256" key="13">
    <source>
        <dbReference type="ARBA" id="ARBA00022833"/>
    </source>
</evidence>
<keyword evidence="15" id="KW-0482">Metalloprotease</keyword>
<feature type="signal peptide" evidence="21">
    <location>
        <begin position="1"/>
        <end position="33"/>
    </location>
</feature>
<evidence type="ECO:0000256" key="19">
    <source>
        <dbReference type="ARBA" id="ARBA00025833"/>
    </source>
</evidence>
<sequence length="472" mass="50297">MVAATHHIMRFDRRLLAVPTALLALAFANQTVAADPPELDPQLRQQAETLIAAALESELAYNLVESLTTEVGPRLAGSAAEARARDWATAKLTDLGFSHVRVEPFEIEGWERHAESAAITAPFPQALTVTALGNSVPTPAEGLTGTVARFDSLDALLASDDAPEALAGRIVFVDETMTRTQDGSGYGNAVRKRYQAATAGQARGAIAALIRSVGTSHHRFAHTGSMGYGDVGHSIPTAALAAPDADQLTRALQRGDVSVRLKLHTEILGPMPSGNVIAEIPGRTHPEEIVLLGAHLDSWDLAPGAIDDGAGVAIVTAAARLLLEHDLQPRRTVRIVLFGAEEVGLRGGRAYAAAHAATLPQHVAAAESDFGADIIWRLDTNLPPERTYWGEHLYTLLKPLGVGRGTNETTGGPDIGPLVPGGATPFALRQNGWDYFDYHHTPNDTLDKIDPVKLRQNVAAYVAFAWLMANID</sequence>
<dbReference type="Gene3D" id="3.40.630.10">
    <property type="entry name" value="Zn peptidases"/>
    <property type="match status" value="1"/>
</dbReference>
<keyword evidence="9" id="KW-0479">Metal-binding</keyword>
<dbReference type="PANTHER" id="PTHR12053">
    <property type="entry name" value="PROTEASE FAMILY M28 PLASMA GLUTAMATE CARBOXYPEPTIDASE-RELATED"/>
    <property type="match status" value="1"/>
</dbReference>
<name>A0ABZ1CA30_9BACT</name>
<protein>
    <recommendedName>
        <fullName evidence="5">Carboxypeptidase Q</fullName>
    </recommendedName>
    <alternativeName>
        <fullName evidence="20">Plasma glutamate carboxypeptidase</fullName>
    </alternativeName>
</protein>
<evidence type="ECO:0000256" key="3">
    <source>
        <dbReference type="ARBA" id="ARBA00004555"/>
    </source>
</evidence>
<evidence type="ECO:0000256" key="11">
    <source>
        <dbReference type="ARBA" id="ARBA00022801"/>
    </source>
</evidence>
<dbReference type="PANTHER" id="PTHR12053:SF3">
    <property type="entry name" value="CARBOXYPEPTIDASE Q"/>
    <property type="match status" value="1"/>
</dbReference>
<feature type="chain" id="PRO_5046684727" description="Carboxypeptidase Q" evidence="21">
    <location>
        <begin position="34"/>
        <end position="472"/>
    </location>
</feature>
<keyword evidence="7" id="KW-0121">Carboxypeptidase</keyword>
<evidence type="ECO:0000256" key="17">
    <source>
        <dbReference type="ARBA" id="ARBA00023180"/>
    </source>
</evidence>
<evidence type="ECO:0000256" key="16">
    <source>
        <dbReference type="ARBA" id="ARBA00023145"/>
    </source>
</evidence>
<keyword evidence="8" id="KW-0645">Protease</keyword>
<comment type="subunit">
    <text evidence="19">Homodimer. The monomeric form is inactive while the homodimer is active.</text>
</comment>
<evidence type="ECO:0000256" key="4">
    <source>
        <dbReference type="ARBA" id="ARBA00004613"/>
    </source>
</evidence>
<dbReference type="Gene3D" id="3.50.30.30">
    <property type="match status" value="1"/>
</dbReference>
<dbReference type="InterPro" id="IPR007484">
    <property type="entry name" value="Peptidase_M28"/>
</dbReference>
<evidence type="ECO:0000256" key="15">
    <source>
        <dbReference type="ARBA" id="ARBA00023049"/>
    </source>
</evidence>
<evidence type="ECO:0000256" key="12">
    <source>
        <dbReference type="ARBA" id="ARBA00022824"/>
    </source>
</evidence>
<evidence type="ECO:0000256" key="10">
    <source>
        <dbReference type="ARBA" id="ARBA00022729"/>
    </source>
</evidence>
<evidence type="ECO:0000256" key="18">
    <source>
        <dbReference type="ARBA" id="ARBA00023228"/>
    </source>
</evidence>
<keyword evidence="12" id="KW-0256">Endoplasmic reticulum</keyword>
<evidence type="ECO:0000256" key="9">
    <source>
        <dbReference type="ARBA" id="ARBA00022723"/>
    </source>
</evidence>
<evidence type="ECO:0000256" key="6">
    <source>
        <dbReference type="ARBA" id="ARBA00022525"/>
    </source>
</evidence>
<keyword evidence="6" id="KW-0964">Secreted</keyword>
<proteinExistence type="predicted"/>
<evidence type="ECO:0000259" key="22">
    <source>
        <dbReference type="Pfam" id="PF04389"/>
    </source>
</evidence>
<keyword evidence="17" id="KW-0325">Glycoprotein</keyword>
<keyword evidence="14" id="KW-0333">Golgi apparatus</keyword>
<accession>A0ABZ1CA30</accession>
<dbReference type="RefSeq" id="WP_221030392.1">
    <property type="nucleotide sequence ID" value="NZ_CP139781.1"/>
</dbReference>
<keyword evidence="13" id="KW-0862">Zinc</keyword>
<organism evidence="23 24">
    <name type="scientific">Actomonas aquatica</name>
    <dbReference type="NCBI Taxonomy" id="2866162"/>
    <lineage>
        <taxon>Bacteria</taxon>
        <taxon>Pseudomonadati</taxon>
        <taxon>Verrucomicrobiota</taxon>
        <taxon>Opitutia</taxon>
        <taxon>Opitutales</taxon>
        <taxon>Opitutaceae</taxon>
        <taxon>Actomonas</taxon>
    </lineage>
</organism>
<dbReference type="Pfam" id="PF04389">
    <property type="entry name" value="Peptidase_M28"/>
    <property type="match status" value="1"/>
</dbReference>
<evidence type="ECO:0000313" key="23">
    <source>
        <dbReference type="EMBL" id="WRQ87444.1"/>
    </source>
</evidence>
<evidence type="ECO:0000256" key="1">
    <source>
        <dbReference type="ARBA" id="ARBA00004240"/>
    </source>
</evidence>
<comment type="subcellular location">
    <subcellularLocation>
        <location evidence="1">Endoplasmic reticulum</location>
    </subcellularLocation>
    <subcellularLocation>
        <location evidence="3">Golgi apparatus</location>
    </subcellularLocation>
    <subcellularLocation>
        <location evidence="2">Lysosome</location>
    </subcellularLocation>
    <subcellularLocation>
        <location evidence="4">Secreted</location>
    </subcellularLocation>
</comment>
<evidence type="ECO:0000313" key="24">
    <source>
        <dbReference type="Proteomes" id="UP000738431"/>
    </source>
</evidence>
<dbReference type="EMBL" id="CP139781">
    <property type="protein sequence ID" value="WRQ87444.1"/>
    <property type="molecule type" value="Genomic_DNA"/>
</dbReference>
<reference evidence="23 24" key="1">
    <citation type="submission" date="2023-12" db="EMBL/GenBank/DDBJ databases">
        <title>Description of an unclassified Opitutus bacterium of Verrucomicrobiota.</title>
        <authorList>
            <person name="Zhang D.-F."/>
        </authorList>
    </citation>
    <scope>NUCLEOTIDE SEQUENCE [LARGE SCALE GENOMIC DNA]</scope>
    <source>
        <strain evidence="23 24">WL0086</strain>
    </source>
</reference>
<keyword evidence="10 21" id="KW-0732">Signal</keyword>
<evidence type="ECO:0000256" key="2">
    <source>
        <dbReference type="ARBA" id="ARBA00004371"/>
    </source>
</evidence>
<gene>
    <name evidence="23" type="ORF">K1X11_021735</name>
</gene>
<keyword evidence="24" id="KW-1185">Reference proteome</keyword>